<dbReference type="PANTHER" id="PTHR17357:SF0">
    <property type="entry name" value="GANGLIOSIDE GM2 ACTIVATOR"/>
    <property type="match status" value="1"/>
</dbReference>
<gene>
    <name evidence="3" type="ORF">BaRGS_00011932</name>
</gene>
<protein>
    <recommendedName>
        <fullName evidence="5">MD-2-related lipid-recognition domain-containing protein</fullName>
    </recommendedName>
</protein>
<evidence type="ECO:0000256" key="2">
    <source>
        <dbReference type="SAM" id="SignalP"/>
    </source>
</evidence>
<accession>A0ABD0LBL7</accession>
<dbReference type="InterPro" id="IPR036846">
    <property type="entry name" value="GM2-AP_sf"/>
</dbReference>
<feature type="signal peptide" evidence="2">
    <location>
        <begin position="1"/>
        <end position="18"/>
    </location>
</feature>
<dbReference type="Gene3D" id="2.70.220.10">
    <property type="entry name" value="Ganglioside GM2 activator"/>
    <property type="match status" value="1"/>
</dbReference>
<organism evidence="3 4">
    <name type="scientific">Batillaria attramentaria</name>
    <dbReference type="NCBI Taxonomy" id="370345"/>
    <lineage>
        <taxon>Eukaryota</taxon>
        <taxon>Metazoa</taxon>
        <taxon>Spiralia</taxon>
        <taxon>Lophotrochozoa</taxon>
        <taxon>Mollusca</taxon>
        <taxon>Gastropoda</taxon>
        <taxon>Caenogastropoda</taxon>
        <taxon>Sorbeoconcha</taxon>
        <taxon>Cerithioidea</taxon>
        <taxon>Batillariidae</taxon>
        <taxon>Batillaria</taxon>
    </lineage>
</organism>
<dbReference type="InterPro" id="IPR028996">
    <property type="entry name" value="GM2-AP"/>
</dbReference>
<feature type="chain" id="PRO_5044832407" description="MD-2-related lipid-recognition domain-containing protein" evidence="2">
    <location>
        <begin position="19"/>
        <end position="221"/>
    </location>
</feature>
<evidence type="ECO:0000313" key="4">
    <source>
        <dbReference type="Proteomes" id="UP001519460"/>
    </source>
</evidence>
<dbReference type="PANTHER" id="PTHR17357">
    <property type="entry name" value="GM2 GANGLIOSIDE ACTIVATOR PROTEIN"/>
    <property type="match status" value="1"/>
</dbReference>
<evidence type="ECO:0000313" key="3">
    <source>
        <dbReference type="EMBL" id="KAK7496952.1"/>
    </source>
</evidence>
<keyword evidence="1 2" id="KW-0732">Signal</keyword>
<name>A0ABD0LBL7_9CAEN</name>
<dbReference type="Proteomes" id="UP001519460">
    <property type="component" value="Unassembled WGS sequence"/>
</dbReference>
<reference evidence="3 4" key="1">
    <citation type="journal article" date="2023" name="Sci. Data">
        <title>Genome assembly of the Korean intertidal mud-creeper Batillaria attramentaria.</title>
        <authorList>
            <person name="Patra A.K."/>
            <person name="Ho P.T."/>
            <person name="Jun S."/>
            <person name="Lee S.J."/>
            <person name="Kim Y."/>
            <person name="Won Y.J."/>
        </authorList>
    </citation>
    <scope>NUCLEOTIDE SEQUENCE [LARGE SCALE GENOMIC DNA]</scope>
    <source>
        <strain evidence="3">Wonlab-2016</strain>
    </source>
</reference>
<comment type="caution">
    <text evidence="3">The sequence shown here is derived from an EMBL/GenBank/DDBJ whole genome shotgun (WGS) entry which is preliminary data.</text>
</comment>
<proteinExistence type="predicted"/>
<keyword evidence="4" id="KW-1185">Reference proteome</keyword>
<dbReference type="SUPFAM" id="SSF63707">
    <property type="entry name" value="Ganglioside M2 (gm2) activator"/>
    <property type="match status" value="1"/>
</dbReference>
<dbReference type="EMBL" id="JACVVK020000063">
    <property type="protein sequence ID" value="KAK7496952.1"/>
    <property type="molecule type" value="Genomic_DNA"/>
</dbReference>
<evidence type="ECO:0000256" key="1">
    <source>
        <dbReference type="ARBA" id="ARBA00022729"/>
    </source>
</evidence>
<sequence length="221" mass="23430">MGLIVVVALLAMLSTSLAVSTTAATTALLSGFTWSDCGDANATFHVHSLDVTSPLTIPGEVKVSVVASLTSQLPSDTVLTFRIYTNSSFGPTYARLLPCIGNQGSCAYKLCDLLTLTDQSSSVTRQLVTALGGGGLDLTQCPPGASNVTLSDVTITIPDMLQSPIDSFINTNNYFVTATLLSPDGHQKYGCVQMDMPVHKTCLGWLCPKSIDYVIKLMEQK</sequence>
<evidence type="ECO:0008006" key="5">
    <source>
        <dbReference type="Google" id="ProtNLM"/>
    </source>
</evidence>
<dbReference type="AlphaFoldDB" id="A0ABD0LBL7"/>